<accession>U6L878</accession>
<reference evidence="2" key="1">
    <citation type="submission" date="2013-10" db="EMBL/GenBank/DDBJ databases">
        <title>Genomic analysis of the causative agents of coccidiosis in chickens.</title>
        <authorList>
            <person name="Reid A.J."/>
            <person name="Blake D."/>
            <person name="Billington K."/>
            <person name="Browne H."/>
            <person name="Dunn M."/>
            <person name="Hung S."/>
            <person name="Kawahara F."/>
            <person name="Miranda-Saavedra D."/>
            <person name="Mourier T."/>
            <person name="Nagra H."/>
            <person name="Otto T.D."/>
            <person name="Rawlings N."/>
            <person name="Sanchez A."/>
            <person name="Sanders M."/>
            <person name="Subramaniam C."/>
            <person name="Tay Y."/>
            <person name="Dear P."/>
            <person name="Doerig C."/>
            <person name="Gruber A."/>
            <person name="Parkinson J."/>
            <person name="Shirley M."/>
            <person name="Wan K.L."/>
            <person name="Berriman M."/>
            <person name="Tomley F."/>
            <person name="Pain A."/>
        </authorList>
    </citation>
    <scope>NUCLEOTIDE SEQUENCE [LARGE SCALE GENOMIC DNA]</scope>
    <source>
        <strain evidence="2">Houghton</strain>
    </source>
</reference>
<dbReference type="VEuPathDB" id="ToxoDB:ETH_00015155"/>
<keyword evidence="3" id="KW-1185">Reference proteome</keyword>
<keyword evidence="1" id="KW-0732">Signal</keyword>
<gene>
    <name evidence="2" type="ORF">ETH_00015155</name>
</gene>
<feature type="signal peptide" evidence="1">
    <location>
        <begin position="1"/>
        <end position="24"/>
    </location>
</feature>
<dbReference type="InterPro" id="IPR011989">
    <property type="entry name" value="ARM-like"/>
</dbReference>
<name>U6L878_EIMTE</name>
<sequence>MHVKALLPQLQATLLKCLAAAAAAASGATAAALCRCCLGLVAALHTRSRVEALLGELALCIHPTASTAAAAAAAGVTAISPLVALQVVQHVLVNTREAVEDPALQQGLAAACWAAAGAARNELQQTVACRVLGKLLAPSVHTPQTQQLLQEFVVEAAADFQTDTRKSACLVLANLLRTGSQEQLLQLPLLQQPQQLQQLLQQLLEDRAPPVQSAALQVYRHLVRHS</sequence>
<dbReference type="OrthoDB" id="10572153at2759"/>
<dbReference type="InterPro" id="IPR016024">
    <property type="entry name" value="ARM-type_fold"/>
</dbReference>
<dbReference type="Proteomes" id="UP000030747">
    <property type="component" value="Unassembled WGS sequence"/>
</dbReference>
<evidence type="ECO:0008006" key="4">
    <source>
        <dbReference type="Google" id="ProtNLM"/>
    </source>
</evidence>
<evidence type="ECO:0000256" key="1">
    <source>
        <dbReference type="SAM" id="SignalP"/>
    </source>
</evidence>
<organism evidence="2 3">
    <name type="scientific">Eimeria tenella</name>
    <name type="common">Coccidian parasite</name>
    <dbReference type="NCBI Taxonomy" id="5802"/>
    <lineage>
        <taxon>Eukaryota</taxon>
        <taxon>Sar</taxon>
        <taxon>Alveolata</taxon>
        <taxon>Apicomplexa</taxon>
        <taxon>Conoidasida</taxon>
        <taxon>Coccidia</taxon>
        <taxon>Eucoccidiorida</taxon>
        <taxon>Eimeriorina</taxon>
        <taxon>Eimeriidae</taxon>
        <taxon>Eimeria</taxon>
    </lineage>
</organism>
<feature type="non-terminal residue" evidence="2">
    <location>
        <position position="226"/>
    </location>
</feature>
<feature type="chain" id="PRO_5004673688" description="Armadillo/beta-catenin-like repeat-containing protein" evidence="1">
    <location>
        <begin position="25"/>
        <end position="226"/>
    </location>
</feature>
<dbReference type="AlphaFoldDB" id="U6L878"/>
<dbReference type="GeneID" id="25252185"/>
<dbReference type="RefSeq" id="XP_013234709.1">
    <property type="nucleotide sequence ID" value="XM_013379255.1"/>
</dbReference>
<evidence type="ECO:0000313" key="3">
    <source>
        <dbReference type="Proteomes" id="UP000030747"/>
    </source>
</evidence>
<evidence type="ECO:0000313" key="2">
    <source>
        <dbReference type="EMBL" id="CDJ43960.1"/>
    </source>
</evidence>
<proteinExistence type="predicted"/>
<reference evidence="2" key="2">
    <citation type="submission" date="2013-10" db="EMBL/GenBank/DDBJ databases">
        <authorList>
            <person name="Aslett M."/>
        </authorList>
    </citation>
    <scope>NUCLEOTIDE SEQUENCE [LARGE SCALE GENOMIC DNA]</scope>
    <source>
        <strain evidence="2">Houghton</strain>
    </source>
</reference>
<dbReference type="SUPFAM" id="SSF48371">
    <property type="entry name" value="ARM repeat"/>
    <property type="match status" value="1"/>
</dbReference>
<dbReference type="VEuPathDB" id="ToxoDB:ETH2_0843400"/>
<dbReference type="EMBL" id="HG676409">
    <property type="protein sequence ID" value="CDJ43960.1"/>
    <property type="molecule type" value="Genomic_DNA"/>
</dbReference>
<dbReference type="Gene3D" id="1.25.10.10">
    <property type="entry name" value="Leucine-rich Repeat Variant"/>
    <property type="match status" value="1"/>
</dbReference>
<protein>
    <recommendedName>
        <fullName evidence="4">Armadillo/beta-catenin-like repeat-containing protein</fullName>
    </recommendedName>
</protein>